<evidence type="ECO:0000259" key="7">
    <source>
        <dbReference type="PROSITE" id="PS51767"/>
    </source>
</evidence>
<dbReference type="SUPFAM" id="SSF50630">
    <property type="entry name" value="Acid proteases"/>
    <property type="match status" value="1"/>
</dbReference>
<dbReference type="OrthoDB" id="771136at2759"/>
<dbReference type="KEGG" id="pic:PICST_29382"/>
<organism evidence="8 9">
    <name type="scientific">Scheffersomyces stipitis (strain ATCC 58785 / CBS 6054 / NBRC 10063 / NRRL Y-11545)</name>
    <name type="common">Yeast</name>
    <name type="synonym">Pichia stipitis</name>
    <dbReference type="NCBI Taxonomy" id="322104"/>
    <lineage>
        <taxon>Eukaryota</taxon>
        <taxon>Fungi</taxon>
        <taxon>Dikarya</taxon>
        <taxon>Ascomycota</taxon>
        <taxon>Saccharomycotina</taxon>
        <taxon>Pichiomycetes</taxon>
        <taxon>Debaryomycetaceae</taxon>
        <taxon>Scheffersomyces</taxon>
    </lineage>
</organism>
<dbReference type="EMBL" id="CP000496">
    <property type="protein sequence ID" value="ABN64225.2"/>
    <property type="molecule type" value="Genomic_DNA"/>
</dbReference>
<feature type="domain" description="Peptidase A1" evidence="7">
    <location>
        <begin position="38"/>
        <end position="346"/>
    </location>
</feature>
<dbReference type="PANTHER" id="PTHR47966">
    <property type="entry name" value="BETA-SITE APP-CLEAVING ENZYME, ISOFORM A-RELATED"/>
    <property type="match status" value="1"/>
</dbReference>
<dbReference type="PROSITE" id="PS00141">
    <property type="entry name" value="ASP_PROTEASE"/>
    <property type="match status" value="1"/>
</dbReference>
<keyword evidence="3" id="KW-0645">Protease</keyword>
<dbReference type="GeneID" id="4837058"/>
<dbReference type="AlphaFoldDB" id="A3LMW9"/>
<dbReference type="InterPro" id="IPR001969">
    <property type="entry name" value="Aspartic_peptidase_AS"/>
</dbReference>
<dbReference type="eggNOG" id="KOG1339">
    <property type="taxonomic scope" value="Eukaryota"/>
</dbReference>
<comment type="similarity">
    <text evidence="1">Belongs to the peptidase A1 family.</text>
</comment>
<dbReference type="InterPro" id="IPR021109">
    <property type="entry name" value="Peptidase_aspartic_dom_sf"/>
</dbReference>
<keyword evidence="3" id="KW-0064">Aspartyl protease</keyword>
<reference evidence="8 9" key="1">
    <citation type="journal article" date="2007" name="Nat. Biotechnol.">
        <title>Genome sequence of the lignocellulose-bioconverting and xylose-fermenting yeast Pichia stipitis.</title>
        <authorList>
            <person name="Jeffries T.W."/>
            <person name="Grigoriev I.V."/>
            <person name="Grimwood J."/>
            <person name="Laplaza J.M."/>
            <person name="Aerts A."/>
            <person name="Salamov A."/>
            <person name="Schmutz J."/>
            <person name="Lindquist E."/>
            <person name="Dehal P."/>
            <person name="Shapiro H."/>
            <person name="Jin Y.S."/>
            <person name="Passoth V."/>
            <person name="Richardson P.M."/>
        </authorList>
    </citation>
    <scope>NUCLEOTIDE SEQUENCE [LARGE SCALE GENOMIC DNA]</scope>
    <source>
        <strain evidence="9">ATCC 58785 / CBS 6054 / NBRC 10063 / NRRL Y-11545</strain>
    </source>
</reference>
<dbReference type="PANTHER" id="PTHR47966:SF51">
    <property type="entry name" value="BETA-SITE APP-CLEAVING ENZYME, ISOFORM A-RELATED"/>
    <property type="match status" value="1"/>
</dbReference>
<evidence type="ECO:0000313" key="9">
    <source>
        <dbReference type="Proteomes" id="UP000002258"/>
    </source>
</evidence>
<evidence type="ECO:0000256" key="4">
    <source>
        <dbReference type="ARBA" id="ARBA00023157"/>
    </source>
</evidence>
<evidence type="ECO:0000256" key="6">
    <source>
        <dbReference type="SAM" id="SignalP"/>
    </source>
</evidence>
<dbReference type="InterPro" id="IPR001461">
    <property type="entry name" value="Aspartic_peptidase_A1"/>
</dbReference>
<protein>
    <recommendedName>
        <fullName evidence="7">Peptidase A1 domain-containing protein</fullName>
    </recommendedName>
</protein>
<keyword evidence="4" id="KW-1015">Disulfide bond</keyword>
<feature type="compositionally biased region" description="Polar residues" evidence="5">
    <location>
        <begin position="390"/>
        <end position="408"/>
    </location>
</feature>
<evidence type="ECO:0000256" key="5">
    <source>
        <dbReference type="SAM" id="MobiDB-lite"/>
    </source>
</evidence>
<dbReference type="Proteomes" id="UP000002258">
    <property type="component" value="Chromosome 2"/>
</dbReference>
<dbReference type="OMA" id="TISDEHM"/>
<accession>A3LMW9</accession>
<evidence type="ECO:0000313" key="8">
    <source>
        <dbReference type="EMBL" id="ABN64225.2"/>
    </source>
</evidence>
<evidence type="ECO:0000256" key="1">
    <source>
        <dbReference type="ARBA" id="ARBA00007447"/>
    </source>
</evidence>
<dbReference type="GO" id="GO:0005576">
    <property type="term" value="C:extracellular region"/>
    <property type="evidence" value="ECO:0007669"/>
    <property type="project" value="UniProtKB-ARBA"/>
</dbReference>
<dbReference type="Gene3D" id="2.40.70.10">
    <property type="entry name" value="Acid Proteases"/>
    <property type="match status" value="2"/>
</dbReference>
<dbReference type="InParanoid" id="A3LMW9"/>
<keyword evidence="9" id="KW-1185">Reference proteome</keyword>
<dbReference type="RefSeq" id="XP_001382254.2">
    <property type="nucleotide sequence ID" value="XM_001382217.1"/>
</dbReference>
<feature type="chain" id="PRO_5002654821" description="Peptidase A1 domain-containing protein" evidence="6">
    <location>
        <begin position="17"/>
        <end position="450"/>
    </location>
</feature>
<name>A3LMW9_PICST</name>
<dbReference type="HOGENOM" id="CLU_630035_0_0_1"/>
<dbReference type="GO" id="GO:0004190">
    <property type="term" value="F:aspartic-type endopeptidase activity"/>
    <property type="evidence" value="ECO:0007669"/>
    <property type="project" value="UniProtKB-KW"/>
</dbReference>
<dbReference type="GO" id="GO:0051603">
    <property type="term" value="P:proteolysis involved in protein catabolic process"/>
    <property type="evidence" value="ECO:0007669"/>
    <property type="project" value="TreeGrafter"/>
</dbReference>
<dbReference type="GO" id="GO:0000324">
    <property type="term" value="C:fungal-type vacuole"/>
    <property type="evidence" value="ECO:0007669"/>
    <property type="project" value="TreeGrafter"/>
</dbReference>
<feature type="compositionally biased region" description="Low complexity" evidence="5">
    <location>
        <begin position="409"/>
        <end position="441"/>
    </location>
</feature>
<gene>
    <name evidence="8" type="ORF">PICST_29382</name>
</gene>
<keyword evidence="2 6" id="KW-0732">Signal</keyword>
<dbReference type="PROSITE" id="PS51767">
    <property type="entry name" value="PEPTIDASE_A1"/>
    <property type="match status" value="1"/>
</dbReference>
<feature type="signal peptide" evidence="6">
    <location>
        <begin position="1"/>
        <end position="16"/>
    </location>
</feature>
<feature type="region of interest" description="Disordered" evidence="5">
    <location>
        <begin position="390"/>
        <end position="450"/>
    </location>
</feature>
<evidence type="ECO:0000256" key="3">
    <source>
        <dbReference type="ARBA" id="ARBA00022750"/>
    </source>
</evidence>
<dbReference type="InterPro" id="IPR033121">
    <property type="entry name" value="PEPTIDASE_A1"/>
</dbReference>
<keyword evidence="3" id="KW-0378">Hydrolase</keyword>
<proteinExistence type="inferred from homology"/>
<sequence length="450" mass="49454">MLLLLIILQFFAPIFGKPLIPSNYAKLQLYQSPDLMYYIQNLELGSPPQSISNIILDTGSSDLVVTNETYNSLKSHAYSNTLESYPEKFGSTDLFYVNKVEDTFGGSLWKIKEFTFALANRTDLDSFSGILGVGYMANEAMKANQYENLPVKLKSSKITKRAMFSINGQSSNPSIVFGGVYSRIFKSPLTKMPFTRQVGNFSTLAYNNLLSLTVNSIEVGGTVVSNQKLMYEIDSGANGFATTIPVLNNILVALGNDFQVIQDNVYYPIEKLKEVYITVDVQGFVIKFPIMDIVGDRQVVQGIEYGGLNLAPVMIGTNSYHGTLPNCILQYYYTVYDLEENFFLIGEYAGKDDSHVGIVSNNYDVATVSAPKAAETYSVLYQDYLETTLTPSTESAENSQTPSEIATDTSSSIYISGSSSTAISTVSPSTISANPSSTSSPCRRKIRSHP</sequence>
<evidence type="ECO:0000256" key="2">
    <source>
        <dbReference type="ARBA" id="ARBA00022729"/>
    </source>
</evidence>
<dbReference type="Pfam" id="PF00026">
    <property type="entry name" value="Asp"/>
    <property type="match status" value="1"/>
</dbReference>